<feature type="non-terminal residue" evidence="1">
    <location>
        <position position="1"/>
    </location>
</feature>
<dbReference type="AlphaFoldDB" id="A0AAV5UA99"/>
<evidence type="ECO:0008006" key="3">
    <source>
        <dbReference type="Google" id="ProtNLM"/>
    </source>
</evidence>
<keyword evidence="2" id="KW-1185">Reference proteome</keyword>
<evidence type="ECO:0000313" key="1">
    <source>
        <dbReference type="EMBL" id="GMT03815.1"/>
    </source>
</evidence>
<dbReference type="Proteomes" id="UP001432027">
    <property type="component" value="Unassembled WGS sequence"/>
</dbReference>
<proteinExistence type="predicted"/>
<name>A0AAV5UA99_9BILA</name>
<reference evidence="1" key="1">
    <citation type="submission" date="2023-10" db="EMBL/GenBank/DDBJ databases">
        <title>Genome assembly of Pristionchus species.</title>
        <authorList>
            <person name="Yoshida K."/>
            <person name="Sommer R.J."/>
        </authorList>
    </citation>
    <scope>NUCLEOTIDE SEQUENCE</scope>
    <source>
        <strain evidence="1">RS0144</strain>
    </source>
</reference>
<protein>
    <recommendedName>
        <fullName evidence="3">F-box domain-containing protein</fullName>
    </recommendedName>
</protein>
<comment type="caution">
    <text evidence="1">The sequence shown here is derived from an EMBL/GenBank/DDBJ whole genome shotgun (WGS) entry which is preliminary data.</text>
</comment>
<sequence>RDQSLHLSCLPREIRDHIFSLCHWKDLNGVSRGTRAFVLGSLPPVEEPTDWKELIVVECISLLKWLLSTRLFTPISFLIHHANTSFRHSYLRLMRNGQCCHLEIKNEIRSPVEEMEEEKEPTDRIIIHKTAIPSPISRSPQDLHYIPGRNVVYEGMQMEDNHSFPSYLILPMVRRPRFKAIPLHEELEKGSIDTLRLHVDRATPPLLPQLLSHHTKQIVVRVYGPTSVDFAKHLNEWEVETRRRGISVTVVQRNASLMRELVGERYEHL</sequence>
<organism evidence="1 2">
    <name type="scientific">Pristionchus entomophagus</name>
    <dbReference type="NCBI Taxonomy" id="358040"/>
    <lineage>
        <taxon>Eukaryota</taxon>
        <taxon>Metazoa</taxon>
        <taxon>Ecdysozoa</taxon>
        <taxon>Nematoda</taxon>
        <taxon>Chromadorea</taxon>
        <taxon>Rhabditida</taxon>
        <taxon>Rhabditina</taxon>
        <taxon>Diplogasteromorpha</taxon>
        <taxon>Diplogasteroidea</taxon>
        <taxon>Neodiplogasteridae</taxon>
        <taxon>Pristionchus</taxon>
    </lineage>
</organism>
<gene>
    <name evidence="1" type="ORF">PENTCL1PPCAC_25989</name>
</gene>
<dbReference type="EMBL" id="BTSX01000006">
    <property type="protein sequence ID" value="GMT03815.1"/>
    <property type="molecule type" value="Genomic_DNA"/>
</dbReference>
<evidence type="ECO:0000313" key="2">
    <source>
        <dbReference type="Proteomes" id="UP001432027"/>
    </source>
</evidence>
<accession>A0AAV5UA99</accession>